<feature type="transmembrane region" description="Helical" evidence="1">
    <location>
        <begin position="25"/>
        <end position="44"/>
    </location>
</feature>
<reference evidence="2 3" key="1">
    <citation type="submission" date="2017-08" db="EMBL/GenBank/DDBJ databases">
        <authorList>
            <person name="Chaillou S."/>
        </authorList>
    </citation>
    <scope>NUCLEOTIDE SEQUENCE [LARGE SCALE GENOMIC DNA]</scope>
    <source>
        <strain evidence="2 3">MFPA15A1205</strain>
    </source>
</reference>
<sequence>MTPSLGLTDVKGFPLRRVFARYRNAWVVLAASVLTIVLTVQLLAPAAVPNLAQTRHLDRVQALTLSWAQGDVIALVRHVERCDRSIAPCLGPVDGVTVRATDTARQLGADFQKMGLQNVDIYSSPLTRTRQTAGFMFERPVQAQDWLFNCRSTLLSDALKHKVAGRNLVLVTHSECMDQLEQSLHVATDTTFGYGASLFIEVGAANAPPKMLGYIETGDWERILPRVVAGLHRSLETSSF</sequence>
<keyword evidence="1" id="KW-1133">Transmembrane helix</keyword>
<dbReference type="RefSeq" id="WP_047277627.1">
    <property type="nucleotide sequence ID" value="NZ_JAAQYB010000014.1"/>
</dbReference>
<keyword evidence="1" id="KW-0472">Membrane</keyword>
<accession>A0AAX2H391</accession>
<dbReference type="Gene3D" id="3.40.50.1240">
    <property type="entry name" value="Phosphoglycerate mutase-like"/>
    <property type="match status" value="1"/>
</dbReference>
<dbReference type="SUPFAM" id="SSF53254">
    <property type="entry name" value="Phosphoglycerate mutase-like"/>
    <property type="match status" value="1"/>
</dbReference>
<protein>
    <submittedName>
        <fullName evidence="2">Phosphoglycerate/bisphosphoglycerate mutase</fullName>
    </submittedName>
</protein>
<dbReference type="Proteomes" id="UP000219564">
    <property type="component" value="Unassembled WGS sequence"/>
</dbReference>
<dbReference type="EMBL" id="OBKZ01000003">
    <property type="protein sequence ID" value="SOB49196.1"/>
    <property type="molecule type" value="Genomic_DNA"/>
</dbReference>
<evidence type="ECO:0000313" key="2">
    <source>
        <dbReference type="EMBL" id="SOB49196.1"/>
    </source>
</evidence>
<evidence type="ECO:0000313" key="3">
    <source>
        <dbReference type="Proteomes" id="UP000219564"/>
    </source>
</evidence>
<gene>
    <name evidence="2" type="ORF">PLUA15_110017</name>
</gene>
<dbReference type="InterPro" id="IPR029033">
    <property type="entry name" value="His_PPase_superfam"/>
</dbReference>
<comment type="caution">
    <text evidence="2">The sequence shown here is derived from an EMBL/GenBank/DDBJ whole genome shotgun (WGS) entry which is preliminary data.</text>
</comment>
<name>A0AAX2H391_9PSED</name>
<proteinExistence type="predicted"/>
<organism evidence="2 3">
    <name type="scientific">Pseudomonas lundensis</name>
    <dbReference type="NCBI Taxonomy" id="86185"/>
    <lineage>
        <taxon>Bacteria</taxon>
        <taxon>Pseudomonadati</taxon>
        <taxon>Pseudomonadota</taxon>
        <taxon>Gammaproteobacteria</taxon>
        <taxon>Pseudomonadales</taxon>
        <taxon>Pseudomonadaceae</taxon>
        <taxon>Pseudomonas</taxon>
    </lineage>
</organism>
<keyword evidence="1" id="KW-0812">Transmembrane</keyword>
<evidence type="ECO:0000256" key="1">
    <source>
        <dbReference type="SAM" id="Phobius"/>
    </source>
</evidence>
<dbReference type="AlphaFoldDB" id="A0AAX2H391"/>
<dbReference type="CDD" id="cd07040">
    <property type="entry name" value="HP"/>
    <property type="match status" value="1"/>
</dbReference>